<reference evidence="2" key="1">
    <citation type="journal article" date="2014" name="Int. J. Syst. Evol. Microbiol.">
        <title>Complete genome sequence of Corynebacterium casei LMG S-19264T (=DSM 44701T), isolated from a smear-ripened cheese.</title>
        <authorList>
            <consortium name="US DOE Joint Genome Institute (JGI-PGF)"/>
            <person name="Walter F."/>
            <person name="Albersmeier A."/>
            <person name="Kalinowski J."/>
            <person name="Ruckert C."/>
        </authorList>
    </citation>
    <scope>NUCLEOTIDE SEQUENCE</scope>
    <source>
        <strain evidence="2">CGMCC 1.15448</strain>
    </source>
</reference>
<dbReference type="EMBL" id="BMJC01000004">
    <property type="protein sequence ID" value="GGB14185.1"/>
    <property type="molecule type" value="Genomic_DNA"/>
</dbReference>
<gene>
    <name evidence="2" type="ORF">GCM10011511_42450</name>
</gene>
<feature type="transmembrane region" description="Helical" evidence="1">
    <location>
        <begin position="152"/>
        <end position="173"/>
    </location>
</feature>
<proteinExistence type="predicted"/>
<keyword evidence="3" id="KW-1185">Reference proteome</keyword>
<name>A0A8J2UGJ1_9BACT</name>
<evidence type="ECO:0000313" key="3">
    <source>
        <dbReference type="Proteomes" id="UP000607559"/>
    </source>
</evidence>
<protein>
    <submittedName>
        <fullName evidence="2">Uncharacterized protein</fullName>
    </submittedName>
</protein>
<feature type="transmembrane region" description="Helical" evidence="1">
    <location>
        <begin position="185"/>
        <end position="207"/>
    </location>
</feature>
<feature type="transmembrane region" description="Helical" evidence="1">
    <location>
        <begin position="36"/>
        <end position="56"/>
    </location>
</feature>
<comment type="caution">
    <text evidence="2">The sequence shown here is derived from an EMBL/GenBank/DDBJ whole genome shotgun (WGS) entry which is preliminary data.</text>
</comment>
<sequence length="218" mass="25798">MKEIYLFLLSEIILLPLIIGLVRLPRIKRSSYQPFFIYIILGAFWEVLNFFLITVLHAQNVAALNIFFLLEWLLIAWQFHNWGLLRGRKTVFYIVVAIPCLVWISEYLIFGQLYHLAPYYHVLYCFLIVLFSVNTINFMITHDYRNLFKNPTFLICIAFIIYFIYRIIFNWAYQTSLKGATETTSFIIMLIGYINALTNIIFAVALLRIPPPQKFTLE</sequence>
<feature type="transmembrane region" description="Helical" evidence="1">
    <location>
        <begin position="6"/>
        <end position="24"/>
    </location>
</feature>
<feature type="transmembrane region" description="Helical" evidence="1">
    <location>
        <begin position="91"/>
        <end position="113"/>
    </location>
</feature>
<feature type="transmembrane region" description="Helical" evidence="1">
    <location>
        <begin position="62"/>
        <end position="79"/>
    </location>
</feature>
<evidence type="ECO:0000256" key="1">
    <source>
        <dbReference type="SAM" id="Phobius"/>
    </source>
</evidence>
<keyword evidence="1" id="KW-0472">Membrane</keyword>
<organism evidence="2 3">
    <name type="scientific">Puia dinghuensis</name>
    <dbReference type="NCBI Taxonomy" id="1792502"/>
    <lineage>
        <taxon>Bacteria</taxon>
        <taxon>Pseudomonadati</taxon>
        <taxon>Bacteroidota</taxon>
        <taxon>Chitinophagia</taxon>
        <taxon>Chitinophagales</taxon>
        <taxon>Chitinophagaceae</taxon>
        <taxon>Puia</taxon>
    </lineage>
</organism>
<reference evidence="2" key="2">
    <citation type="submission" date="2020-09" db="EMBL/GenBank/DDBJ databases">
        <authorList>
            <person name="Sun Q."/>
            <person name="Zhou Y."/>
        </authorList>
    </citation>
    <scope>NUCLEOTIDE SEQUENCE</scope>
    <source>
        <strain evidence="2">CGMCC 1.15448</strain>
    </source>
</reference>
<keyword evidence="1" id="KW-0812">Transmembrane</keyword>
<dbReference type="AlphaFoldDB" id="A0A8J2UGJ1"/>
<dbReference type="Proteomes" id="UP000607559">
    <property type="component" value="Unassembled WGS sequence"/>
</dbReference>
<keyword evidence="1" id="KW-1133">Transmembrane helix</keyword>
<evidence type="ECO:0000313" key="2">
    <source>
        <dbReference type="EMBL" id="GGB14185.1"/>
    </source>
</evidence>
<feature type="transmembrane region" description="Helical" evidence="1">
    <location>
        <begin position="119"/>
        <end position="140"/>
    </location>
</feature>
<accession>A0A8J2UGJ1</accession>
<dbReference type="RefSeq" id="WP_188935501.1">
    <property type="nucleotide sequence ID" value="NZ_BMJC01000004.1"/>
</dbReference>